<feature type="non-terminal residue" evidence="1">
    <location>
        <position position="1"/>
    </location>
</feature>
<comment type="caution">
    <text evidence="1">The sequence shown here is derived from an EMBL/GenBank/DDBJ whole genome shotgun (WGS) entry which is preliminary data.</text>
</comment>
<evidence type="ECO:0000313" key="2">
    <source>
        <dbReference type="Proteomes" id="UP000789920"/>
    </source>
</evidence>
<organism evidence="1 2">
    <name type="scientific">Racocetra persica</name>
    <dbReference type="NCBI Taxonomy" id="160502"/>
    <lineage>
        <taxon>Eukaryota</taxon>
        <taxon>Fungi</taxon>
        <taxon>Fungi incertae sedis</taxon>
        <taxon>Mucoromycota</taxon>
        <taxon>Glomeromycotina</taxon>
        <taxon>Glomeromycetes</taxon>
        <taxon>Diversisporales</taxon>
        <taxon>Gigasporaceae</taxon>
        <taxon>Racocetra</taxon>
    </lineage>
</organism>
<reference evidence="1" key="1">
    <citation type="submission" date="2021-06" db="EMBL/GenBank/DDBJ databases">
        <authorList>
            <person name="Kallberg Y."/>
            <person name="Tangrot J."/>
            <person name="Rosling A."/>
        </authorList>
    </citation>
    <scope>NUCLEOTIDE SEQUENCE</scope>
    <source>
        <strain evidence="1">MA461A</strain>
    </source>
</reference>
<dbReference type="EMBL" id="CAJVQC010042242">
    <property type="protein sequence ID" value="CAG8774866.1"/>
    <property type="molecule type" value="Genomic_DNA"/>
</dbReference>
<gene>
    <name evidence="1" type="ORF">RPERSI_LOCUS16848</name>
</gene>
<evidence type="ECO:0000313" key="1">
    <source>
        <dbReference type="EMBL" id="CAG8774866.1"/>
    </source>
</evidence>
<proteinExistence type="predicted"/>
<dbReference type="Proteomes" id="UP000789920">
    <property type="component" value="Unassembled WGS sequence"/>
</dbReference>
<feature type="non-terminal residue" evidence="1">
    <location>
        <position position="75"/>
    </location>
</feature>
<keyword evidence="2" id="KW-1185">Reference proteome</keyword>
<name>A0ACA9R3C8_9GLOM</name>
<protein>
    <submittedName>
        <fullName evidence="1">19834_t:CDS:1</fullName>
    </submittedName>
</protein>
<sequence>LRESKPSNSSLGAFQQLLLHIVAKCDISAQKTCYLLLEIEDRLTDLLGSFIKNLENFSNEIDDEDEQPEMNNGKF</sequence>
<accession>A0ACA9R3C8</accession>